<dbReference type="InterPro" id="IPR009081">
    <property type="entry name" value="PP-bd_ACP"/>
</dbReference>
<dbReference type="InterPro" id="IPR003231">
    <property type="entry name" value="ACP"/>
</dbReference>
<dbReference type="InterPro" id="IPR036736">
    <property type="entry name" value="ACP-like_sf"/>
</dbReference>
<evidence type="ECO:0000256" key="2">
    <source>
        <dbReference type="ARBA" id="ARBA00022553"/>
    </source>
</evidence>
<dbReference type="Proteomes" id="UP000518887">
    <property type="component" value="Unassembled WGS sequence"/>
</dbReference>
<dbReference type="AlphaFoldDB" id="A0A7W8LKY4"/>
<proteinExistence type="inferred from homology"/>
<keyword evidence="2 3" id="KW-0597">Phosphoprotein</keyword>
<dbReference type="HAMAP" id="MF_01217">
    <property type="entry name" value="Acyl_carrier"/>
    <property type="match status" value="1"/>
</dbReference>
<evidence type="ECO:0000256" key="1">
    <source>
        <dbReference type="ARBA" id="ARBA00022450"/>
    </source>
</evidence>
<keyword evidence="3" id="KW-0275">Fatty acid biosynthesis</keyword>
<dbReference type="GO" id="GO:0005737">
    <property type="term" value="C:cytoplasm"/>
    <property type="evidence" value="ECO:0007669"/>
    <property type="project" value="UniProtKB-SubCell"/>
</dbReference>
<comment type="PTM">
    <text evidence="3">4'-phosphopantetheine is transferred from CoA to a specific serine of apo-ACP by AcpS. This modification is essential for activity because fatty acids are bound in thioester linkage to the sulfhydryl of the prosthetic group.</text>
</comment>
<comment type="caution">
    <text evidence="5">The sequence shown here is derived from an EMBL/GenBank/DDBJ whole genome shotgun (WGS) entry which is preliminary data.</text>
</comment>
<dbReference type="EMBL" id="JACHFQ010000001">
    <property type="protein sequence ID" value="MBB5224853.1"/>
    <property type="molecule type" value="Genomic_DNA"/>
</dbReference>
<feature type="modified residue" description="O-(pantetheine 4'-phosphoryl)serine" evidence="3">
    <location>
        <position position="39"/>
    </location>
</feature>
<comment type="similarity">
    <text evidence="3">Belongs to the acyl carrier protein (ACP) family.</text>
</comment>
<dbReference type="SUPFAM" id="SSF47336">
    <property type="entry name" value="ACP-like"/>
    <property type="match status" value="1"/>
</dbReference>
<dbReference type="RefSeq" id="WP_184656545.1">
    <property type="nucleotide sequence ID" value="NZ_JACHFQ010000001.1"/>
</dbReference>
<dbReference type="Pfam" id="PF00550">
    <property type="entry name" value="PP-binding"/>
    <property type="match status" value="1"/>
</dbReference>
<reference evidence="5 6" key="1">
    <citation type="submission" date="2020-08" db="EMBL/GenBank/DDBJ databases">
        <title>Genomic Encyclopedia of Type Strains, Phase IV (KMG-IV): sequencing the most valuable type-strain genomes for metagenomic binning, comparative biology and taxonomic classification.</title>
        <authorList>
            <person name="Goeker M."/>
        </authorList>
    </citation>
    <scope>NUCLEOTIDE SEQUENCE [LARGE SCALE GENOMIC DNA]</scope>
    <source>
        <strain evidence="5 6">DSM 103462</strain>
    </source>
</reference>
<protein>
    <recommendedName>
        <fullName evidence="3">Acyl carrier protein</fullName>
        <shortName evidence="3">ACP</shortName>
    </recommendedName>
</protein>
<accession>A0A7W8LKY4</accession>
<sequence length="80" mass="9172">MTKDELYSKLKEILINDFDIDEDLIKPEALIQEDLELDSIDSVDMIVKVKPLLNNKIEPDAFKSVKTVQDVVDILEPLTK</sequence>
<comment type="pathway">
    <text evidence="3">Lipid metabolism; fatty acid biosynthesis.</text>
</comment>
<dbReference type="NCBIfam" id="NF003757">
    <property type="entry name" value="PRK05350.1"/>
    <property type="match status" value="1"/>
</dbReference>
<comment type="subcellular location">
    <subcellularLocation>
        <location evidence="3">Cytoplasm</location>
    </subcellularLocation>
</comment>
<dbReference type="GO" id="GO:0000036">
    <property type="term" value="F:acyl carrier activity"/>
    <property type="evidence" value="ECO:0007669"/>
    <property type="project" value="UniProtKB-UniRule"/>
</dbReference>
<keyword evidence="3" id="KW-0963">Cytoplasm</keyword>
<comment type="function">
    <text evidence="3">Carrier of the growing fatty acid chain in fatty acid biosynthesis.</text>
</comment>
<keyword evidence="6" id="KW-1185">Reference proteome</keyword>
<keyword evidence="3" id="KW-0444">Lipid biosynthesis</keyword>
<evidence type="ECO:0000313" key="5">
    <source>
        <dbReference type="EMBL" id="MBB5224853.1"/>
    </source>
</evidence>
<evidence type="ECO:0000256" key="3">
    <source>
        <dbReference type="HAMAP-Rule" id="MF_01217"/>
    </source>
</evidence>
<gene>
    <name evidence="3" type="primary">acpP</name>
    <name evidence="5" type="ORF">HNP76_000193</name>
</gene>
<dbReference type="UniPathway" id="UPA00094"/>
<evidence type="ECO:0000259" key="4">
    <source>
        <dbReference type="Pfam" id="PF00550"/>
    </source>
</evidence>
<evidence type="ECO:0000313" key="6">
    <source>
        <dbReference type="Proteomes" id="UP000518887"/>
    </source>
</evidence>
<keyword evidence="1 3" id="KW-0596">Phosphopantetheine</keyword>
<name>A0A7W8LKY4_9SPIR</name>
<feature type="domain" description="Carrier" evidence="4">
    <location>
        <begin position="9"/>
        <end position="74"/>
    </location>
</feature>
<organism evidence="5 6">
    <name type="scientific">Treponema ruminis</name>
    <dbReference type="NCBI Taxonomy" id="744515"/>
    <lineage>
        <taxon>Bacteria</taxon>
        <taxon>Pseudomonadati</taxon>
        <taxon>Spirochaetota</taxon>
        <taxon>Spirochaetia</taxon>
        <taxon>Spirochaetales</taxon>
        <taxon>Treponemataceae</taxon>
        <taxon>Treponema</taxon>
    </lineage>
</organism>
<keyword evidence="3" id="KW-0443">Lipid metabolism</keyword>
<keyword evidence="3" id="KW-0276">Fatty acid metabolism</keyword>
<dbReference type="Gene3D" id="1.10.1200.10">
    <property type="entry name" value="ACP-like"/>
    <property type="match status" value="1"/>
</dbReference>